<organism evidence="1">
    <name type="scientific">Arundo donax</name>
    <name type="common">Giant reed</name>
    <name type="synonym">Donax arundinaceus</name>
    <dbReference type="NCBI Taxonomy" id="35708"/>
    <lineage>
        <taxon>Eukaryota</taxon>
        <taxon>Viridiplantae</taxon>
        <taxon>Streptophyta</taxon>
        <taxon>Embryophyta</taxon>
        <taxon>Tracheophyta</taxon>
        <taxon>Spermatophyta</taxon>
        <taxon>Magnoliopsida</taxon>
        <taxon>Liliopsida</taxon>
        <taxon>Poales</taxon>
        <taxon>Poaceae</taxon>
        <taxon>PACMAD clade</taxon>
        <taxon>Arundinoideae</taxon>
        <taxon>Arundineae</taxon>
        <taxon>Arundo</taxon>
    </lineage>
</organism>
<accession>A0A0A9C8Q1</accession>
<reference evidence="1" key="1">
    <citation type="submission" date="2014-09" db="EMBL/GenBank/DDBJ databases">
        <authorList>
            <person name="Magalhaes I.L.F."/>
            <person name="Oliveira U."/>
            <person name="Santos F.R."/>
            <person name="Vidigal T.H.D.A."/>
            <person name="Brescovit A.D."/>
            <person name="Santos A.J."/>
        </authorList>
    </citation>
    <scope>NUCLEOTIDE SEQUENCE</scope>
    <source>
        <tissue evidence="1">Shoot tissue taken approximately 20 cm above the soil surface</tissue>
    </source>
</reference>
<sequence length="31" mass="3508">MPFKALNYLKASIPSLCQTHFSYSFVSNVLT</sequence>
<protein>
    <submittedName>
        <fullName evidence="1">Uncharacterized protein</fullName>
    </submittedName>
</protein>
<name>A0A0A9C8Q1_ARUDO</name>
<reference evidence="1" key="2">
    <citation type="journal article" date="2015" name="Data Brief">
        <title>Shoot transcriptome of the giant reed, Arundo donax.</title>
        <authorList>
            <person name="Barrero R.A."/>
            <person name="Guerrero F.D."/>
            <person name="Moolhuijzen P."/>
            <person name="Goolsby J.A."/>
            <person name="Tidwell J."/>
            <person name="Bellgard S.E."/>
            <person name="Bellgard M.I."/>
        </authorList>
    </citation>
    <scope>NUCLEOTIDE SEQUENCE</scope>
    <source>
        <tissue evidence="1">Shoot tissue taken approximately 20 cm above the soil surface</tissue>
    </source>
</reference>
<proteinExistence type="predicted"/>
<evidence type="ECO:0000313" key="1">
    <source>
        <dbReference type="EMBL" id="JAD69780.1"/>
    </source>
</evidence>
<dbReference type="AlphaFoldDB" id="A0A0A9C8Q1"/>
<dbReference type="EMBL" id="GBRH01228115">
    <property type="protein sequence ID" value="JAD69780.1"/>
    <property type="molecule type" value="Transcribed_RNA"/>
</dbReference>